<feature type="region of interest" description="Disordered" evidence="1">
    <location>
        <begin position="1"/>
        <end position="35"/>
    </location>
</feature>
<feature type="non-terminal residue" evidence="2">
    <location>
        <position position="121"/>
    </location>
</feature>
<accession>A0A9N8I0L3</accession>
<feature type="compositionally biased region" description="Polar residues" evidence="1">
    <location>
        <begin position="11"/>
        <end position="24"/>
    </location>
</feature>
<dbReference type="AlphaFoldDB" id="A0A9N8I0L3"/>
<evidence type="ECO:0000313" key="3">
    <source>
        <dbReference type="Proteomes" id="UP001153069"/>
    </source>
</evidence>
<gene>
    <name evidence="2" type="ORF">SEMRO_2761_G336470.1</name>
</gene>
<protein>
    <submittedName>
        <fullName evidence="2">Uncharacterized protein</fullName>
    </submittedName>
</protein>
<reference evidence="2" key="1">
    <citation type="submission" date="2020-06" db="EMBL/GenBank/DDBJ databases">
        <authorList>
            <consortium name="Plant Systems Biology data submission"/>
        </authorList>
    </citation>
    <scope>NUCLEOTIDE SEQUENCE</scope>
    <source>
        <strain evidence="2">D6</strain>
    </source>
</reference>
<comment type="caution">
    <text evidence="2">The sequence shown here is derived from an EMBL/GenBank/DDBJ whole genome shotgun (WGS) entry which is preliminary data.</text>
</comment>
<organism evidence="2 3">
    <name type="scientific">Seminavis robusta</name>
    <dbReference type="NCBI Taxonomy" id="568900"/>
    <lineage>
        <taxon>Eukaryota</taxon>
        <taxon>Sar</taxon>
        <taxon>Stramenopiles</taxon>
        <taxon>Ochrophyta</taxon>
        <taxon>Bacillariophyta</taxon>
        <taxon>Bacillariophyceae</taxon>
        <taxon>Bacillariophycidae</taxon>
        <taxon>Naviculales</taxon>
        <taxon>Naviculaceae</taxon>
        <taxon>Seminavis</taxon>
    </lineage>
</organism>
<dbReference type="Proteomes" id="UP001153069">
    <property type="component" value="Unassembled WGS sequence"/>
</dbReference>
<evidence type="ECO:0000313" key="2">
    <source>
        <dbReference type="EMBL" id="CAB9530143.1"/>
    </source>
</evidence>
<evidence type="ECO:0000256" key="1">
    <source>
        <dbReference type="SAM" id="MobiDB-lite"/>
    </source>
</evidence>
<name>A0A9N8I0L3_9STRA</name>
<proteinExistence type="predicted"/>
<keyword evidence="3" id="KW-1185">Reference proteome</keyword>
<sequence length="121" mass="13229">MGPKNVGSEEMSITSDASTVQVDNNDSRIHGNKVGTTTVIEKPVVPKKQQQQQQHRFVSNDVIPNFAKNGTALTQEERAAIAKRKGLCVQCGVKTHTISVFKKAPLTNDHVYKGLCIKCNP</sequence>
<dbReference type="EMBL" id="CAICTM010002759">
    <property type="protein sequence ID" value="CAB9530143.1"/>
    <property type="molecule type" value="Genomic_DNA"/>
</dbReference>